<evidence type="ECO:0000313" key="2">
    <source>
        <dbReference type="EMBL" id="GMS94179.1"/>
    </source>
</evidence>
<keyword evidence="3" id="KW-1185">Reference proteome</keyword>
<evidence type="ECO:0000256" key="1">
    <source>
        <dbReference type="SAM" id="MobiDB-lite"/>
    </source>
</evidence>
<protein>
    <recommendedName>
        <fullName evidence="4">C2H2-type domain-containing protein</fullName>
    </recommendedName>
</protein>
<proteinExistence type="predicted"/>
<feature type="region of interest" description="Disordered" evidence="1">
    <location>
        <begin position="326"/>
        <end position="361"/>
    </location>
</feature>
<sequence>MESIVIPHKDFASIDPNKNYAPQFVVVMVDAEDEKEAFETVRSYFDELPKWTLRRPSDVFRDEEMRTFFEMESQRRTSIYCQTNEKMEERRAARRTLDVIELDDSENDTEKEGDTNANPLAMNNSMMLANAKDRRSSVSRSTVPLKPIARKRAPAVDIKCEIIEDSTTPINDLVISFEQGGEMHDAPEEIQTNGGTIHDDDSLVKSQPEIPIEENGPVQPRSEKKPSIGAPTPAKRPRHIDSEEEGDSMEILNKCILDKHGSGEKKKKDEVKNLRNMLGEDFEMDDMLDDDAGTQGNDEAPANDSVLTALSNEAFRELHVLGVDLPHGVNETGKTPKAKTQKEADKSRVTDSSKKRRSLAGEDNHMTCTKCVKPIKVTSAGLRKHAFTHAKETRFKCTKCDFGQNEAFMVKKHMAEKHSIEDGNPMKMENPLRLAFFQFTREQCFPEYKWRTVKSEGKVHECKDCEREVKESHIYEHIVTEHGWGLDYDNPKSETNKFFPAYVDLKGYSSDSQESQGMDD</sequence>
<dbReference type="Proteomes" id="UP001432027">
    <property type="component" value="Unassembled WGS sequence"/>
</dbReference>
<feature type="compositionally biased region" description="Basic and acidic residues" evidence="1">
    <location>
        <begin position="340"/>
        <end position="361"/>
    </location>
</feature>
<organism evidence="2 3">
    <name type="scientific">Pristionchus entomophagus</name>
    <dbReference type="NCBI Taxonomy" id="358040"/>
    <lineage>
        <taxon>Eukaryota</taxon>
        <taxon>Metazoa</taxon>
        <taxon>Ecdysozoa</taxon>
        <taxon>Nematoda</taxon>
        <taxon>Chromadorea</taxon>
        <taxon>Rhabditida</taxon>
        <taxon>Rhabditina</taxon>
        <taxon>Diplogasteromorpha</taxon>
        <taxon>Diplogasteroidea</taxon>
        <taxon>Neodiplogasteridae</taxon>
        <taxon>Pristionchus</taxon>
    </lineage>
</organism>
<gene>
    <name evidence="2" type="ORF">PENTCL1PPCAC_16354</name>
</gene>
<feature type="region of interest" description="Disordered" evidence="1">
    <location>
        <begin position="282"/>
        <end position="302"/>
    </location>
</feature>
<comment type="caution">
    <text evidence="2">The sequence shown here is derived from an EMBL/GenBank/DDBJ whole genome shotgun (WGS) entry which is preliminary data.</text>
</comment>
<feature type="compositionally biased region" description="Acidic residues" evidence="1">
    <location>
        <begin position="282"/>
        <end position="292"/>
    </location>
</feature>
<accession>A0AAV5TJ52</accession>
<reference evidence="2" key="1">
    <citation type="submission" date="2023-10" db="EMBL/GenBank/DDBJ databases">
        <title>Genome assembly of Pristionchus species.</title>
        <authorList>
            <person name="Yoshida K."/>
            <person name="Sommer R.J."/>
        </authorList>
    </citation>
    <scope>NUCLEOTIDE SEQUENCE</scope>
    <source>
        <strain evidence="2">RS0144</strain>
    </source>
</reference>
<name>A0AAV5TJ52_9BILA</name>
<dbReference type="AlphaFoldDB" id="A0AAV5TJ52"/>
<feature type="region of interest" description="Disordered" evidence="1">
    <location>
        <begin position="211"/>
        <end position="247"/>
    </location>
</feature>
<evidence type="ECO:0000313" key="3">
    <source>
        <dbReference type="Proteomes" id="UP001432027"/>
    </source>
</evidence>
<evidence type="ECO:0008006" key="4">
    <source>
        <dbReference type="Google" id="ProtNLM"/>
    </source>
</evidence>
<dbReference type="Gene3D" id="3.30.160.60">
    <property type="entry name" value="Classic Zinc Finger"/>
    <property type="match status" value="1"/>
</dbReference>
<dbReference type="EMBL" id="BTSX01000004">
    <property type="protein sequence ID" value="GMS94179.1"/>
    <property type="molecule type" value="Genomic_DNA"/>
</dbReference>